<sequence>MRARIGILSIVFCLGIPGKSVTAGEVRHTCLTAATLAEEKYDIPAGLLTAIGLRESRFDGQMWPWSLNIAGSARRYATSLDARKVVRRLQDAGQVGFDVGCFQIHFRWLGQSCVKSAEILLDPGLNAFCAAGYLKQLRQTTGSWTSAVEAYHVGPNRQDPSARRRARKYACLVGKTFATIRGVDAECDKE</sequence>
<dbReference type="Pfam" id="PF01464">
    <property type="entry name" value="SLT"/>
    <property type="match status" value="1"/>
</dbReference>
<dbReference type="RefSeq" id="WP_101270177.1">
    <property type="nucleotide sequence ID" value="NZ_NWTK01000017.1"/>
</dbReference>
<proteinExistence type="inferred from homology"/>
<dbReference type="AlphaFoldDB" id="A0A2N3KIG9"/>
<evidence type="ECO:0000259" key="2">
    <source>
        <dbReference type="Pfam" id="PF01464"/>
    </source>
</evidence>
<dbReference type="Gene3D" id="1.10.530.10">
    <property type="match status" value="1"/>
</dbReference>
<dbReference type="SUPFAM" id="SSF53955">
    <property type="entry name" value="Lysozyme-like"/>
    <property type="match status" value="1"/>
</dbReference>
<accession>A0A2N3KIG9</accession>
<name>A0A2N3KIG9_9PROT</name>
<evidence type="ECO:0000313" key="3">
    <source>
        <dbReference type="EMBL" id="PKR50367.1"/>
    </source>
</evidence>
<protein>
    <recommendedName>
        <fullName evidence="2">Transglycosylase SLT domain-containing protein</fullName>
    </recommendedName>
</protein>
<dbReference type="Proteomes" id="UP000233597">
    <property type="component" value="Unassembled WGS sequence"/>
</dbReference>
<comment type="similarity">
    <text evidence="1">Belongs to the virb1 family.</text>
</comment>
<feature type="domain" description="Transglycosylase SLT" evidence="2">
    <location>
        <begin position="37"/>
        <end position="163"/>
    </location>
</feature>
<dbReference type="InterPro" id="IPR023346">
    <property type="entry name" value="Lysozyme-like_dom_sf"/>
</dbReference>
<gene>
    <name evidence="3" type="ORF">COO20_21020</name>
</gene>
<organism evidence="3 4">
    <name type="scientific">Thalassospira marina</name>
    <dbReference type="NCBI Taxonomy" id="2048283"/>
    <lineage>
        <taxon>Bacteria</taxon>
        <taxon>Pseudomonadati</taxon>
        <taxon>Pseudomonadota</taxon>
        <taxon>Alphaproteobacteria</taxon>
        <taxon>Rhodospirillales</taxon>
        <taxon>Thalassospiraceae</taxon>
        <taxon>Thalassospira</taxon>
    </lineage>
</organism>
<evidence type="ECO:0000313" key="4">
    <source>
        <dbReference type="Proteomes" id="UP000233597"/>
    </source>
</evidence>
<dbReference type="InterPro" id="IPR008258">
    <property type="entry name" value="Transglycosylase_SLT_dom_1"/>
</dbReference>
<reference evidence="3 4" key="1">
    <citation type="submission" date="2017-09" db="EMBL/GenBank/DDBJ databases">
        <title>Biodiversity and function of Thalassospira species in the particle-attached aromatic-hydrocarbon-degrading consortia from the surface seawater of the South China Sea.</title>
        <authorList>
            <person name="Dong C."/>
            <person name="Liu R."/>
            <person name="Shao Z."/>
        </authorList>
    </citation>
    <scope>NUCLEOTIDE SEQUENCE [LARGE SCALE GENOMIC DNA]</scope>
    <source>
        <strain evidence="3 4">CSC1P2</strain>
    </source>
</reference>
<comment type="caution">
    <text evidence="3">The sequence shown here is derived from an EMBL/GenBank/DDBJ whole genome shotgun (WGS) entry which is preliminary data.</text>
</comment>
<dbReference type="OrthoDB" id="5945995at2"/>
<evidence type="ECO:0000256" key="1">
    <source>
        <dbReference type="ARBA" id="ARBA00009387"/>
    </source>
</evidence>
<dbReference type="EMBL" id="NWTK01000017">
    <property type="protein sequence ID" value="PKR50367.1"/>
    <property type="molecule type" value="Genomic_DNA"/>
</dbReference>